<feature type="compositionally biased region" description="Polar residues" evidence="1">
    <location>
        <begin position="40"/>
        <end position="55"/>
    </location>
</feature>
<evidence type="ECO:0000256" key="1">
    <source>
        <dbReference type="SAM" id="MobiDB-lite"/>
    </source>
</evidence>
<evidence type="ECO:0000256" key="2">
    <source>
        <dbReference type="SAM" id="SignalP"/>
    </source>
</evidence>
<evidence type="ECO:0008006" key="4">
    <source>
        <dbReference type="Google" id="ProtNLM"/>
    </source>
</evidence>
<gene>
    <name evidence="3" type="ORF">V5R04_14995</name>
</gene>
<name>A0AAU7DW35_9MICO</name>
<keyword evidence="2" id="KW-0732">Signal</keyword>
<evidence type="ECO:0000313" key="3">
    <source>
        <dbReference type="EMBL" id="XBH21495.1"/>
    </source>
</evidence>
<feature type="compositionally biased region" description="Low complexity" evidence="1">
    <location>
        <begin position="56"/>
        <end position="77"/>
    </location>
</feature>
<reference evidence="3" key="1">
    <citation type="submission" date="2024-02" db="EMBL/GenBank/DDBJ databases">
        <title>Tomenella chthoni gen. nov. sp. nov., a member of the family Jonesiaceae isolated from bat guano.</title>
        <authorList>
            <person name="Miller S.L."/>
            <person name="King J."/>
            <person name="Sankaranarayanan K."/>
            <person name="Lawson P.A."/>
        </authorList>
    </citation>
    <scope>NUCLEOTIDE SEQUENCE</scope>
    <source>
        <strain evidence="3">BS-20</strain>
    </source>
</reference>
<feature type="chain" id="PRO_5043750311" description="DUF4854 domain-containing protein" evidence="2">
    <location>
        <begin position="35"/>
        <end position="197"/>
    </location>
</feature>
<organism evidence="3">
    <name type="scientific">Jonesiaceae bacterium BS-20</name>
    <dbReference type="NCBI Taxonomy" id="3120821"/>
    <lineage>
        <taxon>Bacteria</taxon>
        <taxon>Bacillati</taxon>
        <taxon>Actinomycetota</taxon>
        <taxon>Actinomycetes</taxon>
        <taxon>Micrococcales</taxon>
        <taxon>Jonesiaceae</taxon>
    </lineage>
</organism>
<accession>A0AAU7DW35</accession>
<dbReference type="AlphaFoldDB" id="A0AAU7DW35"/>
<dbReference type="EMBL" id="CP146203">
    <property type="protein sequence ID" value="XBH21495.1"/>
    <property type="molecule type" value="Genomic_DNA"/>
</dbReference>
<dbReference type="PROSITE" id="PS51257">
    <property type="entry name" value="PROKAR_LIPOPROTEIN"/>
    <property type="match status" value="1"/>
</dbReference>
<proteinExistence type="predicted"/>
<protein>
    <recommendedName>
        <fullName evidence="4">DUF4854 domain-containing protein</fullName>
    </recommendedName>
</protein>
<feature type="region of interest" description="Disordered" evidence="1">
    <location>
        <begin position="37"/>
        <end position="80"/>
    </location>
</feature>
<sequence length="197" mass="21350">MQKSTLGFRSNTIKNALIATLAAAALTVGLAACSADDNKPNITAKPSTSESQTPDASSEPEATETAAPEETVAPESTDTGDYDAEAQAELLEKYADLERASFDAVREMYPDLYSEMAVETGDAGAIAFTFTYAEQMDVSASKASFDAQLPQMTTQINDEVFPLMRDFGLEGDLAITYQYFAPDNVLIWEYTFESLDQ</sequence>
<feature type="signal peptide" evidence="2">
    <location>
        <begin position="1"/>
        <end position="34"/>
    </location>
</feature>